<evidence type="ECO:0008006" key="5">
    <source>
        <dbReference type="Google" id="ProtNLM"/>
    </source>
</evidence>
<evidence type="ECO:0000313" key="4">
    <source>
        <dbReference type="Proteomes" id="UP000184315"/>
    </source>
</evidence>
<dbReference type="STRING" id="671072.PL9214510106"/>
<accession>A0A1J1LLK1</accession>
<sequence>MLLNKKDTSIVTLTLLLSIATSPVAWAASRWPSNTSVADSTTLSESSLLSSKQVRKLNIERQPLSSQDEWDVKLKPMSKSEVALSSQQPILLSQLDSSPLPPRTKKNSVVSQSSQVQQATVPATEGEIPSWLWWLLPMIPVLGFWLGLQFKTQRSKSGDKQSKESITPVLSTESDISRKQHQTPSSPVLVGGMELNESTTESLKTSFSPIVSSVSTPRTVLKKHNQTEKEFASMEDRAIQQVAEAVLIAEIDESEAEAVIAEFLTTKAPIEKLTESELLVSPILETEPNIPTEPAIVESDIEEEPSIIATVGEELIEPELSVFEIVETEPNIPTESTIVESDIEEEPPIIATVDEELIEPELSVFEIVETESDIPTEPAIVESDIEEEPPTIATVDEDLIKPELSVSPILETEPNIATESDIVESDIEEELPTIATVDEDLIKPELSVSPILETEPNIATEPAIVEPDIEEESPTIATVDEELIEPELSVSELAKTEPEEIELGVAHQDVRSEADVAATKFNLGKEITFEPSLADVDQGLPALPDGYGQSQIFLLPRDPNWAYAYWDVPNEHKEYLRQQGGIYLLLRVYDVTAIDMDTQPPLSMQEYECDEITREWYVPISMSDRDYIAELGYLTRDGRWLVLVRSNHIRIPPIYPTDWENDQFINVPWNKDLRGKTQFRL</sequence>
<feature type="signal peptide" evidence="2">
    <location>
        <begin position="1"/>
        <end position="27"/>
    </location>
</feature>
<feature type="region of interest" description="Disordered" evidence="1">
    <location>
        <begin position="156"/>
        <end position="191"/>
    </location>
</feature>
<dbReference type="RefSeq" id="WP_072720026.1">
    <property type="nucleotide sequence ID" value="NZ_LN889802.1"/>
</dbReference>
<dbReference type="InterPro" id="IPR032585">
    <property type="entry name" value="DUF4912"/>
</dbReference>
<dbReference type="AlphaFoldDB" id="A0A1J1LLK1"/>
<dbReference type="Pfam" id="PF16258">
    <property type="entry name" value="DUF4912"/>
    <property type="match status" value="1"/>
</dbReference>
<evidence type="ECO:0000256" key="2">
    <source>
        <dbReference type="SAM" id="SignalP"/>
    </source>
</evidence>
<feature type="chain" id="PRO_5013357575" description="DUF4912 domain-containing protein" evidence="2">
    <location>
        <begin position="28"/>
        <end position="681"/>
    </location>
</feature>
<name>A0A1J1LLK1_9CYAN</name>
<gene>
    <name evidence="3" type="ORF">PL9214510106</name>
</gene>
<keyword evidence="4" id="KW-1185">Reference proteome</keyword>
<reference evidence="4" key="1">
    <citation type="submission" date="2015-10" db="EMBL/GenBank/DDBJ databases">
        <authorList>
            <person name="Regsiter A."/>
            <person name="william w."/>
        </authorList>
    </citation>
    <scope>NUCLEOTIDE SEQUENCE [LARGE SCALE GENOMIC DNA]</scope>
</reference>
<feature type="compositionally biased region" description="Polar residues" evidence="1">
    <location>
        <begin position="164"/>
        <end position="174"/>
    </location>
</feature>
<dbReference type="Proteomes" id="UP000184315">
    <property type="component" value="Unassembled WGS sequence"/>
</dbReference>
<protein>
    <recommendedName>
        <fullName evidence="5">DUF4912 domain-containing protein</fullName>
    </recommendedName>
</protein>
<dbReference type="EMBL" id="CZDF01000157">
    <property type="protein sequence ID" value="CUR33437.1"/>
    <property type="molecule type" value="Genomic_DNA"/>
</dbReference>
<evidence type="ECO:0000256" key="1">
    <source>
        <dbReference type="SAM" id="MobiDB-lite"/>
    </source>
</evidence>
<keyword evidence="2" id="KW-0732">Signal</keyword>
<organism evidence="3 4">
    <name type="scientific">Planktothrix tepida PCC 9214</name>
    <dbReference type="NCBI Taxonomy" id="671072"/>
    <lineage>
        <taxon>Bacteria</taxon>
        <taxon>Bacillati</taxon>
        <taxon>Cyanobacteriota</taxon>
        <taxon>Cyanophyceae</taxon>
        <taxon>Oscillatoriophycideae</taxon>
        <taxon>Oscillatoriales</taxon>
        <taxon>Microcoleaceae</taxon>
        <taxon>Planktothrix</taxon>
    </lineage>
</organism>
<proteinExistence type="predicted"/>
<evidence type="ECO:0000313" key="3">
    <source>
        <dbReference type="EMBL" id="CUR33437.1"/>
    </source>
</evidence>